<name>A0A7H2BF66_9MICC</name>
<reference evidence="9 10" key="1">
    <citation type="submission" date="2020-09" db="EMBL/GenBank/DDBJ databases">
        <title>Investigation of environmental microbes.</title>
        <authorList>
            <person name="Ou Y."/>
            <person name="Kang Q."/>
        </authorList>
    </citation>
    <scope>NUCLEOTIDE SEQUENCE [LARGE SCALE GENOMIC DNA]</scope>
    <source>
        <strain evidence="9 10">KJZ-14</strain>
    </source>
</reference>
<evidence type="ECO:0000256" key="7">
    <source>
        <dbReference type="ARBA" id="ARBA00023136"/>
    </source>
</evidence>
<dbReference type="GeneID" id="96623252"/>
<evidence type="ECO:0000313" key="10">
    <source>
        <dbReference type="Proteomes" id="UP000516404"/>
    </source>
</evidence>
<dbReference type="AlphaFoldDB" id="A0A7H2BF66"/>
<dbReference type="Gene3D" id="1.10.3470.10">
    <property type="entry name" value="ABC transporter involved in vitamin B12 uptake, BtuC"/>
    <property type="match status" value="1"/>
</dbReference>
<feature type="transmembrane region" description="Helical" evidence="8">
    <location>
        <begin position="33"/>
        <end position="52"/>
    </location>
</feature>
<dbReference type="InterPro" id="IPR000522">
    <property type="entry name" value="ABC_transptr_permease_BtuC"/>
</dbReference>
<sequence length="353" mass="36017">MNKAQVSAFVENPPRDVWLRAGSRSVLIRRRTAVITAVLLLSVVATGLWALGVGGSSLNHFKVAEVLMGGGTPGQRMILVQWRAPRILAAVVVGGALGISGAIFQTLTRNPLGSPDLIGFTMGAQTGILVAVIVAGASLASVTSFALVGGLLAGAIVYALSFKGGFGGLRLILGGIAVSSMLGSFNRWLIVQADSDTAYGALKAVTGTFASVGWDTAGWSLAGIALISLLALGFSQSLETLSLGHELGTTLGLPMQRIQALMVLTGVALVALATVVAGPISFIALLAPHIARSLCRSYVAPLVASALTGSLLLLAADVLGQAVLESLPVGIVTSALGGLYFLALLIAETRKKL</sequence>
<feature type="transmembrane region" description="Helical" evidence="8">
    <location>
        <begin position="128"/>
        <end position="161"/>
    </location>
</feature>
<dbReference type="Pfam" id="PF01032">
    <property type="entry name" value="FecCD"/>
    <property type="match status" value="1"/>
</dbReference>
<evidence type="ECO:0000256" key="4">
    <source>
        <dbReference type="ARBA" id="ARBA00022475"/>
    </source>
</evidence>
<keyword evidence="6 8" id="KW-1133">Transmembrane helix</keyword>
<dbReference type="SUPFAM" id="SSF81345">
    <property type="entry name" value="ABC transporter involved in vitamin B12 uptake, BtuC"/>
    <property type="match status" value="1"/>
</dbReference>
<dbReference type="KEGG" id="rter:IDM49_03295"/>
<dbReference type="Proteomes" id="UP000516404">
    <property type="component" value="Chromosome"/>
</dbReference>
<feature type="transmembrane region" description="Helical" evidence="8">
    <location>
        <begin position="87"/>
        <end position="107"/>
    </location>
</feature>
<dbReference type="InterPro" id="IPR037294">
    <property type="entry name" value="ABC_BtuC-like"/>
</dbReference>
<keyword evidence="7 8" id="KW-0472">Membrane</keyword>
<dbReference type="PANTHER" id="PTHR30472:SF24">
    <property type="entry name" value="FERRIC ENTEROBACTIN TRANSPORT SYSTEM PERMEASE PROTEIN FEPG"/>
    <property type="match status" value="1"/>
</dbReference>
<evidence type="ECO:0000256" key="1">
    <source>
        <dbReference type="ARBA" id="ARBA00004651"/>
    </source>
</evidence>
<feature type="transmembrane region" description="Helical" evidence="8">
    <location>
        <begin position="167"/>
        <end position="185"/>
    </location>
</feature>
<dbReference type="GO" id="GO:0033214">
    <property type="term" value="P:siderophore-iron import into cell"/>
    <property type="evidence" value="ECO:0007669"/>
    <property type="project" value="TreeGrafter"/>
</dbReference>
<feature type="transmembrane region" description="Helical" evidence="8">
    <location>
        <begin position="258"/>
        <end position="286"/>
    </location>
</feature>
<keyword evidence="3" id="KW-0813">Transport</keyword>
<feature type="transmembrane region" description="Helical" evidence="8">
    <location>
        <begin position="219"/>
        <end position="238"/>
    </location>
</feature>
<accession>A0A7H2BF66</accession>
<dbReference type="PANTHER" id="PTHR30472">
    <property type="entry name" value="FERRIC ENTEROBACTIN TRANSPORT SYSTEM PERMEASE PROTEIN"/>
    <property type="match status" value="1"/>
</dbReference>
<dbReference type="GO" id="GO:0005886">
    <property type="term" value="C:plasma membrane"/>
    <property type="evidence" value="ECO:0007669"/>
    <property type="project" value="UniProtKB-SubCell"/>
</dbReference>
<dbReference type="RefSeq" id="WP_190725014.1">
    <property type="nucleotide sequence ID" value="NZ_CP061539.1"/>
</dbReference>
<dbReference type="GO" id="GO:0022857">
    <property type="term" value="F:transmembrane transporter activity"/>
    <property type="evidence" value="ECO:0007669"/>
    <property type="project" value="InterPro"/>
</dbReference>
<comment type="similarity">
    <text evidence="2">Belongs to the binding-protein-dependent transport system permease family. FecCD subfamily.</text>
</comment>
<protein>
    <submittedName>
        <fullName evidence="9">Iron chelate uptake ABC transporter family permease subunit</fullName>
    </submittedName>
</protein>
<dbReference type="EMBL" id="CP061539">
    <property type="protein sequence ID" value="QNV38312.1"/>
    <property type="molecule type" value="Genomic_DNA"/>
</dbReference>
<keyword evidence="4" id="KW-1003">Cell membrane</keyword>
<keyword evidence="5 8" id="KW-0812">Transmembrane</keyword>
<proteinExistence type="inferred from homology"/>
<evidence type="ECO:0000256" key="2">
    <source>
        <dbReference type="ARBA" id="ARBA00007935"/>
    </source>
</evidence>
<dbReference type="CDD" id="cd06550">
    <property type="entry name" value="TM_ABC_iron-siderophores_like"/>
    <property type="match status" value="1"/>
</dbReference>
<evidence type="ECO:0000256" key="8">
    <source>
        <dbReference type="SAM" id="Phobius"/>
    </source>
</evidence>
<feature type="transmembrane region" description="Helical" evidence="8">
    <location>
        <begin position="327"/>
        <end position="347"/>
    </location>
</feature>
<evidence type="ECO:0000256" key="6">
    <source>
        <dbReference type="ARBA" id="ARBA00022989"/>
    </source>
</evidence>
<comment type="subcellular location">
    <subcellularLocation>
        <location evidence="1">Cell membrane</location>
        <topology evidence="1">Multi-pass membrane protein</topology>
    </subcellularLocation>
</comment>
<feature type="transmembrane region" description="Helical" evidence="8">
    <location>
        <begin position="298"/>
        <end position="315"/>
    </location>
</feature>
<evidence type="ECO:0000256" key="3">
    <source>
        <dbReference type="ARBA" id="ARBA00022448"/>
    </source>
</evidence>
<organism evidence="9 10">
    <name type="scientific">Rothia terrae</name>
    <dbReference type="NCBI Taxonomy" id="396015"/>
    <lineage>
        <taxon>Bacteria</taxon>
        <taxon>Bacillati</taxon>
        <taxon>Actinomycetota</taxon>
        <taxon>Actinomycetes</taxon>
        <taxon>Micrococcales</taxon>
        <taxon>Micrococcaceae</taxon>
        <taxon>Rothia</taxon>
    </lineage>
</organism>
<evidence type="ECO:0000313" key="9">
    <source>
        <dbReference type="EMBL" id="QNV38312.1"/>
    </source>
</evidence>
<evidence type="ECO:0000256" key="5">
    <source>
        <dbReference type="ARBA" id="ARBA00022692"/>
    </source>
</evidence>
<gene>
    <name evidence="9" type="ORF">IDM49_03295</name>
</gene>
<keyword evidence="10" id="KW-1185">Reference proteome</keyword>